<dbReference type="Proteomes" id="UP000290433">
    <property type="component" value="Unassembled WGS sequence"/>
</dbReference>
<organism evidence="2 3">
    <name type="scientific">Flavobacterium anhuiense</name>
    <dbReference type="NCBI Taxonomy" id="459526"/>
    <lineage>
        <taxon>Bacteria</taxon>
        <taxon>Pseudomonadati</taxon>
        <taxon>Bacteroidota</taxon>
        <taxon>Flavobacteriia</taxon>
        <taxon>Flavobacteriales</taxon>
        <taxon>Flavobacteriaceae</taxon>
        <taxon>Flavobacterium</taxon>
    </lineage>
</organism>
<accession>A0A444W1Z3</accession>
<evidence type="ECO:0000256" key="1">
    <source>
        <dbReference type="SAM" id="MobiDB-lite"/>
    </source>
</evidence>
<dbReference type="RefSeq" id="WP_165352424.1">
    <property type="nucleotide sequence ID" value="NZ_JUIV01000003.1"/>
</dbReference>
<protein>
    <submittedName>
        <fullName evidence="2">Uncharacterized protein</fullName>
    </submittedName>
</protein>
<comment type="caution">
    <text evidence="2">The sequence shown here is derived from an EMBL/GenBank/DDBJ whole genome shotgun (WGS) entry which is preliminary data.</text>
</comment>
<reference evidence="2 3" key="1">
    <citation type="submission" date="2014-12" db="EMBL/GenBank/DDBJ databases">
        <title>Genome sequence of Flavobacterium anhuiense RCM74.</title>
        <authorList>
            <person name="Kim J.F."/>
            <person name="Song J.Y."/>
            <person name="Kwak M.-J."/>
            <person name="Lee S.-W."/>
        </authorList>
    </citation>
    <scope>NUCLEOTIDE SEQUENCE [LARGE SCALE GENOMIC DNA]</scope>
    <source>
        <strain evidence="2 3">RCM74</strain>
    </source>
</reference>
<dbReference type="AlphaFoldDB" id="A0A444W1Z3"/>
<gene>
    <name evidence="2" type="ORF">NU08_1337</name>
</gene>
<evidence type="ECO:0000313" key="3">
    <source>
        <dbReference type="Proteomes" id="UP000290433"/>
    </source>
</evidence>
<proteinExistence type="predicted"/>
<evidence type="ECO:0000313" key="2">
    <source>
        <dbReference type="EMBL" id="RYJ39668.1"/>
    </source>
</evidence>
<dbReference type="EMBL" id="JUIV01000003">
    <property type="protein sequence ID" value="RYJ39668.1"/>
    <property type="molecule type" value="Genomic_DNA"/>
</dbReference>
<name>A0A444W1Z3_9FLAO</name>
<feature type="region of interest" description="Disordered" evidence="1">
    <location>
        <begin position="29"/>
        <end position="53"/>
    </location>
</feature>
<sequence>MKRKSEKKESPKFGLERFEVARLKNLTVLKGGGDDPVDTNNTTKKPSNIDCGK</sequence>